<proteinExistence type="predicted"/>
<reference evidence="2" key="1">
    <citation type="submission" date="2019-02" db="EMBL/GenBank/DDBJ databases">
        <title>Deep-cultivation of Planctomycetes and their phenomic and genomic characterization uncovers novel biology.</title>
        <authorList>
            <person name="Wiegand S."/>
            <person name="Jogler M."/>
            <person name="Boedeker C."/>
            <person name="Pinto D."/>
            <person name="Vollmers J."/>
            <person name="Rivas-Marin E."/>
            <person name="Kohn T."/>
            <person name="Peeters S.H."/>
            <person name="Heuer A."/>
            <person name="Rast P."/>
            <person name="Oberbeckmann S."/>
            <person name="Bunk B."/>
            <person name="Jeske O."/>
            <person name="Meyerdierks A."/>
            <person name="Storesund J.E."/>
            <person name="Kallscheuer N."/>
            <person name="Luecker S."/>
            <person name="Lage O.M."/>
            <person name="Pohl T."/>
            <person name="Merkel B.J."/>
            <person name="Hornburger P."/>
            <person name="Mueller R.-W."/>
            <person name="Bruemmer F."/>
            <person name="Labrenz M."/>
            <person name="Spormann A.M."/>
            <person name="Op den Camp H."/>
            <person name="Overmann J."/>
            <person name="Amann R."/>
            <person name="Jetten M.S.M."/>
            <person name="Mascher T."/>
            <person name="Medema M.H."/>
            <person name="Devos D.P."/>
            <person name="Kaster A.-K."/>
            <person name="Ovreas L."/>
            <person name="Rohde M."/>
            <person name="Galperin M.Y."/>
            <person name="Jogler C."/>
        </authorList>
    </citation>
    <scope>NUCLEOTIDE SEQUENCE [LARGE SCALE GENOMIC DNA]</scope>
    <source>
        <strain evidence="2">Pan97</strain>
    </source>
</reference>
<dbReference type="OrthoDB" id="9804333at2"/>
<keyword evidence="2" id="KW-1185">Reference proteome</keyword>
<dbReference type="Proteomes" id="UP000318626">
    <property type="component" value="Chromosome"/>
</dbReference>
<protein>
    <submittedName>
        <fullName evidence="1">Uncharacterized protein</fullName>
    </submittedName>
</protein>
<sequence length="417" mass="46578">MNRFSSNASRRTFLSGAAWTGLGLVHGQFAQGANRSELALPYSDIDWNACRQIGSVTHAHCRSQTSLDMLCRHQLKHLAISNYYPSAPCRPDERVREYQVSQNFATVTGKGYTEKPFHWNEIIRDPQSGWYEKLPADLQEAMPFKIGRPCFSQIPSDVILCPNAEHHSMTDSGGHFNAVGSQFASGTFDVRGRYLLHKHGFAMGTGLPWREAFERMFAELEVADGGGVTINHPHWSRMSAAHAQELLDFDPRVLGIEIWNQTGHDINGRGWSLTQWDSLLSTGRRCWGFAVPDHGHNSNPKFHGRNILLVPQETPVYQLPAACLRAYRNGNFYATLLGRVCLNRIDFSGGRLSVEVTKPSSLRVVTAKGVVHEQTGMECSWTLPAGEGSTRNHVFVRVEADEQDGSDRTFTQPISLV</sequence>
<dbReference type="AlphaFoldDB" id="A0A518C7R6"/>
<dbReference type="PROSITE" id="PS51318">
    <property type="entry name" value="TAT"/>
    <property type="match status" value="1"/>
</dbReference>
<dbReference type="EMBL" id="CP036289">
    <property type="protein sequence ID" value="QDU75254.1"/>
    <property type="molecule type" value="Genomic_DNA"/>
</dbReference>
<dbReference type="InterPro" id="IPR006311">
    <property type="entry name" value="TAT_signal"/>
</dbReference>
<dbReference type="RefSeq" id="WP_144972480.1">
    <property type="nucleotide sequence ID" value="NZ_CP036289.1"/>
</dbReference>
<evidence type="ECO:0000313" key="1">
    <source>
        <dbReference type="EMBL" id="QDU75254.1"/>
    </source>
</evidence>
<dbReference type="KEGG" id="bvo:Pan97_22840"/>
<gene>
    <name evidence="1" type="ORF">Pan97_22840</name>
</gene>
<evidence type="ECO:0000313" key="2">
    <source>
        <dbReference type="Proteomes" id="UP000318626"/>
    </source>
</evidence>
<dbReference type="Gene3D" id="3.20.20.140">
    <property type="entry name" value="Metal-dependent hydrolases"/>
    <property type="match status" value="1"/>
</dbReference>
<organism evidence="1 2">
    <name type="scientific">Bremerella volcania</name>
    <dbReference type="NCBI Taxonomy" id="2527984"/>
    <lineage>
        <taxon>Bacteria</taxon>
        <taxon>Pseudomonadati</taxon>
        <taxon>Planctomycetota</taxon>
        <taxon>Planctomycetia</taxon>
        <taxon>Pirellulales</taxon>
        <taxon>Pirellulaceae</taxon>
        <taxon>Bremerella</taxon>
    </lineage>
</organism>
<accession>A0A518C7R6</accession>
<name>A0A518C7R6_9BACT</name>